<evidence type="ECO:0000313" key="3">
    <source>
        <dbReference type="Proteomes" id="UP000198345"/>
    </source>
</evidence>
<feature type="transmembrane region" description="Helical" evidence="1">
    <location>
        <begin position="88"/>
        <end position="107"/>
    </location>
</feature>
<sequence>MDDILIYGGYILVVLNMILYTYSFFQKEKANVFFICYLGFLIVIQFLMEVMYQIKMNNLYLTNVYFIGQMIFLGFFFNDILNAKDQKVFVKCSLAAALLVLLVQFFLDSSQFLKFNLFEITLTSLVVVVFALLHLYNMLTEYRQYYYITVGVVIYLLASTVLFLFGNLTNGLSNDIKYLTWALNAFLYLVYQLFILYEWKVSFSKKNCIKKI</sequence>
<protein>
    <recommendedName>
        <fullName evidence="4">YhhN-like protein</fullName>
    </recommendedName>
</protein>
<evidence type="ECO:0000256" key="1">
    <source>
        <dbReference type="SAM" id="Phobius"/>
    </source>
</evidence>
<keyword evidence="3" id="KW-1185">Reference proteome</keyword>
<dbReference type="OrthoDB" id="1253476at2"/>
<feature type="transmembrane region" description="Helical" evidence="1">
    <location>
        <begin position="6"/>
        <end position="25"/>
    </location>
</feature>
<feature type="transmembrane region" description="Helical" evidence="1">
    <location>
        <begin position="32"/>
        <end position="54"/>
    </location>
</feature>
<feature type="transmembrane region" description="Helical" evidence="1">
    <location>
        <begin position="113"/>
        <end position="133"/>
    </location>
</feature>
<keyword evidence="1" id="KW-1133">Transmembrane helix</keyword>
<evidence type="ECO:0008006" key="4">
    <source>
        <dbReference type="Google" id="ProtNLM"/>
    </source>
</evidence>
<dbReference type="Proteomes" id="UP000198345">
    <property type="component" value="Unassembled WGS sequence"/>
</dbReference>
<keyword evidence="1" id="KW-0472">Membrane</keyword>
<gene>
    <name evidence="2" type="ORF">B0A66_02405</name>
</gene>
<feature type="transmembrane region" description="Helical" evidence="1">
    <location>
        <begin position="178"/>
        <end position="197"/>
    </location>
</feature>
<evidence type="ECO:0000313" key="2">
    <source>
        <dbReference type="EMBL" id="OXA95537.1"/>
    </source>
</evidence>
<name>A0A226HMP9_9FLAO</name>
<proteinExistence type="predicted"/>
<comment type="caution">
    <text evidence="2">The sequence shown here is derived from an EMBL/GenBank/DDBJ whole genome shotgun (WGS) entry which is preliminary data.</text>
</comment>
<keyword evidence="1" id="KW-0812">Transmembrane</keyword>
<reference evidence="2 3" key="1">
    <citation type="submission" date="2016-11" db="EMBL/GenBank/DDBJ databases">
        <title>Whole genomes of Flavobacteriaceae.</title>
        <authorList>
            <person name="Stine C."/>
            <person name="Li C."/>
            <person name="Tadesse D."/>
        </authorList>
    </citation>
    <scope>NUCLEOTIDE SEQUENCE [LARGE SCALE GENOMIC DNA]</scope>
    <source>
        <strain evidence="2 3">DSM 18292</strain>
    </source>
</reference>
<dbReference type="AlphaFoldDB" id="A0A226HMP9"/>
<feature type="transmembrane region" description="Helical" evidence="1">
    <location>
        <begin position="60"/>
        <end position="81"/>
    </location>
</feature>
<organism evidence="2 3">
    <name type="scientific">Flavobacterium hercynium</name>
    <dbReference type="NCBI Taxonomy" id="387094"/>
    <lineage>
        <taxon>Bacteria</taxon>
        <taxon>Pseudomonadati</taxon>
        <taxon>Bacteroidota</taxon>
        <taxon>Flavobacteriia</taxon>
        <taxon>Flavobacteriales</taxon>
        <taxon>Flavobacteriaceae</taxon>
        <taxon>Flavobacterium</taxon>
    </lineage>
</organism>
<feature type="transmembrane region" description="Helical" evidence="1">
    <location>
        <begin position="145"/>
        <end position="166"/>
    </location>
</feature>
<accession>A0A226HMP9</accession>
<dbReference type="EMBL" id="MUGW01000005">
    <property type="protein sequence ID" value="OXA95537.1"/>
    <property type="molecule type" value="Genomic_DNA"/>
</dbReference>